<evidence type="ECO:0000313" key="2">
    <source>
        <dbReference type="EMBL" id="KAG0724866.1"/>
    </source>
</evidence>
<comment type="caution">
    <text evidence="2">The sequence shown here is derived from an EMBL/GenBank/DDBJ whole genome shotgun (WGS) entry which is preliminary data.</text>
</comment>
<protein>
    <submittedName>
        <fullName evidence="2">Uncharacterized protein</fullName>
    </submittedName>
</protein>
<dbReference type="EMBL" id="JACEEZ010006314">
    <property type="protein sequence ID" value="KAG0724866.1"/>
    <property type="molecule type" value="Genomic_DNA"/>
</dbReference>
<accession>A0A8J4YJ46</accession>
<reference evidence="2" key="1">
    <citation type="submission" date="2020-07" db="EMBL/GenBank/DDBJ databases">
        <title>The High-quality genome of the commercially important snow crab, Chionoecetes opilio.</title>
        <authorList>
            <person name="Jeong J.-H."/>
            <person name="Ryu S."/>
        </authorList>
    </citation>
    <scope>NUCLEOTIDE SEQUENCE</scope>
    <source>
        <strain evidence="2">MADBK_172401_WGS</strain>
        <tissue evidence="2">Digestive gland</tissue>
    </source>
</reference>
<organism evidence="2 3">
    <name type="scientific">Chionoecetes opilio</name>
    <name type="common">Atlantic snow crab</name>
    <name type="synonym">Cancer opilio</name>
    <dbReference type="NCBI Taxonomy" id="41210"/>
    <lineage>
        <taxon>Eukaryota</taxon>
        <taxon>Metazoa</taxon>
        <taxon>Ecdysozoa</taxon>
        <taxon>Arthropoda</taxon>
        <taxon>Crustacea</taxon>
        <taxon>Multicrustacea</taxon>
        <taxon>Malacostraca</taxon>
        <taxon>Eumalacostraca</taxon>
        <taxon>Eucarida</taxon>
        <taxon>Decapoda</taxon>
        <taxon>Pleocyemata</taxon>
        <taxon>Brachyura</taxon>
        <taxon>Eubrachyura</taxon>
        <taxon>Majoidea</taxon>
        <taxon>Majidae</taxon>
        <taxon>Chionoecetes</taxon>
    </lineage>
</organism>
<sequence length="133" mass="15229">MESLHESVDLPAINVRLHHMASQVWLRMQEERLGAVFWSCRTHATRPRIVFPRVVPRSLRALRETPIPPHTLDQQVTHSLGDQAIITVRRVTLHEEINVYIKCDQYAVVPRQSPISGRDRSSSNPRYFGADGA</sequence>
<keyword evidence="3" id="KW-1185">Reference proteome</keyword>
<evidence type="ECO:0000256" key="1">
    <source>
        <dbReference type="SAM" id="MobiDB-lite"/>
    </source>
</evidence>
<dbReference type="AlphaFoldDB" id="A0A8J4YJ46"/>
<evidence type="ECO:0000313" key="3">
    <source>
        <dbReference type="Proteomes" id="UP000770661"/>
    </source>
</evidence>
<name>A0A8J4YJ46_CHIOP</name>
<dbReference type="Proteomes" id="UP000770661">
    <property type="component" value="Unassembled WGS sequence"/>
</dbReference>
<gene>
    <name evidence="2" type="ORF">GWK47_004888</name>
</gene>
<feature type="region of interest" description="Disordered" evidence="1">
    <location>
        <begin position="113"/>
        <end position="133"/>
    </location>
</feature>
<proteinExistence type="predicted"/>